<reference evidence="2 3" key="2">
    <citation type="journal article" date="2019" name="G3 (Bethesda)">
        <title>Hybrid Assembly of the Genome of the Entomopathogenic Nematode Steinernema carpocapsae Identifies the X-Chromosome.</title>
        <authorList>
            <person name="Serra L."/>
            <person name="Macchietto M."/>
            <person name="Macias-Munoz A."/>
            <person name="McGill C.J."/>
            <person name="Rodriguez I.M."/>
            <person name="Rodriguez B."/>
            <person name="Murad R."/>
            <person name="Mortazavi A."/>
        </authorList>
    </citation>
    <scope>NUCLEOTIDE SEQUENCE [LARGE SCALE GENOMIC DNA]</scope>
    <source>
        <strain evidence="2 3">ALL</strain>
    </source>
</reference>
<comment type="caution">
    <text evidence="2">The sequence shown here is derived from an EMBL/GenBank/DDBJ whole genome shotgun (WGS) entry which is preliminary data.</text>
</comment>
<feature type="signal peptide" evidence="1">
    <location>
        <begin position="1"/>
        <end position="23"/>
    </location>
</feature>
<feature type="chain" id="PRO_5020314478" evidence="1">
    <location>
        <begin position="24"/>
        <end position="75"/>
    </location>
</feature>
<keyword evidence="3" id="KW-1185">Reference proteome</keyword>
<proteinExistence type="predicted"/>
<dbReference type="AlphaFoldDB" id="A0A4U5MV88"/>
<dbReference type="EMBL" id="AZBU02000006">
    <property type="protein sequence ID" value="TKR73731.1"/>
    <property type="molecule type" value="Genomic_DNA"/>
</dbReference>
<accession>A0A4U5MV88</accession>
<name>A0A4U5MV88_STECR</name>
<reference evidence="2 3" key="1">
    <citation type="journal article" date="2015" name="Genome Biol.">
        <title>Comparative genomics of Steinernema reveals deeply conserved gene regulatory networks.</title>
        <authorList>
            <person name="Dillman A.R."/>
            <person name="Macchietto M."/>
            <person name="Porter C.F."/>
            <person name="Rogers A."/>
            <person name="Williams B."/>
            <person name="Antoshechkin I."/>
            <person name="Lee M.M."/>
            <person name="Goodwin Z."/>
            <person name="Lu X."/>
            <person name="Lewis E.E."/>
            <person name="Goodrich-Blair H."/>
            <person name="Stock S.P."/>
            <person name="Adams B.J."/>
            <person name="Sternberg P.W."/>
            <person name="Mortazavi A."/>
        </authorList>
    </citation>
    <scope>NUCLEOTIDE SEQUENCE [LARGE SCALE GENOMIC DNA]</scope>
    <source>
        <strain evidence="2 3">ALL</strain>
    </source>
</reference>
<keyword evidence="1" id="KW-0732">Signal</keyword>
<gene>
    <name evidence="2" type="ORF">L596_021009</name>
</gene>
<evidence type="ECO:0000313" key="2">
    <source>
        <dbReference type="EMBL" id="TKR73731.1"/>
    </source>
</evidence>
<dbReference type="Proteomes" id="UP000298663">
    <property type="component" value="Unassembled WGS sequence"/>
</dbReference>
<organism evidence="2 3">
    <name type="scientific">Steinernema carpocapsae</name>
    <name type="common">Entomopathogenic nematode</name>
    <dbReference type="NCBI Taxonomy" id="34508"/>
    <lineage>
        <taxon>Eukaryota</taxon>
        <taxon>Metazoa</taxon>
        <taxon>Ecdysozoa</taxon>
        <taxon>Nematoda</taxon>
        <taxon>Chromadorea</taxon>
        <taxon>Rhabditida</taxon>
        <taxon>Tylenchina</taxon>
        <taxon>Panagrolaimomorpha</taxon>
        <taxon>Strongyloidoidea</taxon>
        <taxon>Steinernematidae</taxon>
        <taxon>Steinernema</taxon>
    </lineage>
</organism>
<sequence>MQTRQIALVAVFVSLIVILQIEATRFPQDVKTEMMRQAGPTDPDRAEYVMGMWPAAYRKRAVKNFLRFGRAMNNY</sequence>
<evidence type="ECO:0000313" key="3">
    <source>
        <dbReference type="Proteomes" id="UP000298663"/>
    </source>
</evidence>
<evidence type="ECO:0000256" key="1">
    <source>
        <dbReference type="SAM" id="SignalP"/>
    </source>
</evidence>
<protein>
    <submittedName>
        <fullName evidence="2">Uncharacterized protein</fullName>
    </submittedName>
</protein>